<accession>A0A399T3Y6</accession>
<dbReference type="GO" id="GO:0003677">
    <property type="term" value="F:DNA binding"/>
    <property type="evidence" value="ECO:0007669"/>
    <property type="project" value="InterPro"/>
</dbReference>
<dbReference type="PROSITE" id="PS50930">
    <property type="entry name" value="HTH_LYTTR"/>
    <property type="match status" value="1"/>
</dbReference>
<dbReference type="PANTHER" id="PTHR37299:SF1">
    <property type="entry name" value="STAGE 0 SPORULATION PROTEIN A HOMOLOG"/>
    <property type="match status" value="1"/>
</dbReference>
<organism evidence="3 4">
    <name type="scientific">Maribellus luteus</name>
    <dbReference type="NCBI Taxonomy" id="2305463"/>
    <lineage>
        <taxon>Bacteria</taxon>
        <taxon>Pseudomonadati</taxon>
        <taxon>Bacteroidota</taxon>
        <taxon>Bacteroidia</taxon>
        <taxon>Marinilabiliales</taxon>
        <taxon>Prolixibacteraceae</taxon>
        <taxon>Maribellus</taxon>
    </lineage>
</organism>
<name>A0A399T3Y6_9BACT</name>
<evidence type="ECO:0000313" key="4">
    <source>
        <dbReference type="Proteomes" id="UP000265926"/>
    </source>
</evidence>
<dbReference type="EMBL" id="QWGR01000004">
    <property type="protein sequence ID" value="RIJ48887.1"/>
    <property type="molecule type" value="Genomic_DNA"/>
</dbReference>
<dbReference type="AlphaFoldDB" id="A0A399T3Y6"/>
<dbReference type="InterPro" id="IPR007492">
    <property type="entry name" value="LytTR_DNA-bd_dom"/>
</dbReference>
<keyword evidence="1" id="KW-0472">Membrane</keyword>
<feature type="domain" description="HTH LytTR-type" evidence="2">
    <location>
        <begin position="208"/>
        <end position="282"/>
    </location>
</feature>
<dbReference type="RefSeq" id="WP_119437807.1">
    <property type="nucleotide sequence ID" value="NZ_QWGR01000004.1"/>
</dbReference>
<keyword evidence="1" id="KW-1133">Transmembrane helix</keyword>
<keyword evidence="1" id="KW-0812">Transmembrane</keyword>
<protein>
    <recommendedName>
        <fullName evidence="2">HTH LytTR-type domain-containing protein</fullName>
    </recommendedName>
</protein>
<reference evidence="3 4" key="1">
    <citation type="submission" date="2018-08" db="EMBL/GenBank/DDBJ databases">
        <title>Pallidiluteibacterium maritimus gen. nov., sp. nov., isolated from coastal sediment.</title>
        <authorList>
            <person name="Zhou L.Y."/>
        </authorList>
    </citation>
    <scope>NUCLEOTIDE SEQUENCE [LARGE SCALE GENOMIC DNA]</scope>
    <source>
        <strain evidence="3 4">XSD2</strain>
    </source>
</reference>
<dbReference type="OrthoDB" id="1118393at2"/>
<feature type="transmembrane region" description="Helical" evidence="1">
    <location>
        <begin position="116"/>
        <end position="138"/>
    </location>
</feature>
<dbReference type="Proteomes" id="UP000265926">
    <property type="component" value="Unassembled WGS sequence"/>
</dbReference>
<dbReference type="SMART" id="SM00850">
    <property type="entry name" value="LytTR"/>
    <property type="match status" value="1"/>
</dbReference>
<dbReference type="Pfam" id="PF04397">
    <property type="entry name" value="LytTR"/>
    <property type="match status" value="1"/>
</dbReference>
<evidence type="ECO:0000259" key="2">
    <source>
        <dbReference type="PROSITE" id="PS50930"/>
    </source>
</evidence>
<comment type="caution">
    <text evidence="3">The sequence shown here is derived from an EMBL/GenBank/DDBJ whole genome shotgun (WGS) entry which is preliminary data.</text>
</comment>
<sequence>MLNSLNKKYPFNDNLKINVRTITSVSLGIFLFLLFFQPFEIQNPDFDNRLIILATFGAITLVLLSIFRLVIPSIFTKAFSEERWNIKKEIIIDLLFVIFNSVAFSFFARYVGGVRINFPIVINIVILSISAAAVLVTINRIYMLKKQIEELSQFVPSNQKLEKEPPEDEMIDFESENKTEFFQIPSEQVMLIKSANNYIEVLYKEDGKTNKKLIRNTLKNTEAQLSRYQDMIRCHRSYIVNRKHVQKLTRGNYGLELSLFNFPQTIHVSRQYALKVKEALRHH</sequence>
<dbReference type="GO" id="GO:0000156">
    <property type="term" value="F:phosphorelay response regulator activity"/>
    <property type="evidence" value="ECO:0007669"/>
    <property type="project" value="InterPro"/>
</dbReference>
<feature type="transmembrane region" description="Helical" evidence="1">
    <location>
        <begin position="91"/>
        <end position="110"/>
    </location>
</feature>
<feature type="transmembrane region" description="Helical" evidence="1">
    <location>
        <begin position="51"/>
        <end position="71"/>
    </location>
</feature>
<dbReference type="PANTHER" id="PTHR37299">
    <property type="entry name" value="TRANSCRIPTIONAL REGULATOR-RELATED"/>
    <property type="match status" value="1"/>
</dbReference>
<dbReference type="Gene3D" id="2.40.50.1020">
    <property type="entry name" value="LytTr DNA-binding domain"/>
    <property type="match status" value="1"/>
</dbReference>
<evidence type="ECO:0000313" key="3">
    <source>
        <dbReference type="EMBL" id="RIJ48887.1"/>
    </source>
</evidence>
<keyword evidence="4" id="KW-1185">Reference proteome</keyword>
<evidence type="ECO:0000256" key="1">
    <source>
        <dbReference type="SAM" id="Phobius"/>
    </source>
</evidence>
<dbReference type="InterPro" id="IPR046947">
    <property type="entry name" value="LytR-like"/>
</dbReference>
<gene>
    <name evidence="3" type="ORF">D1614_10210</name>
</gene>
<proteinExistence type="predicted"/>
<feature type="transmembrane region" description="Helical" evidence="1">
    <location>
        <begin position="21"/>
        <end position="39"/>
    </location>
</feature>